<sequence length="139" mass="15245">METATQVSMTAATRNWPSKRLLFDRRYGWVFDECKGPPQEALAGGRGMFCIVPLAKGLINVVSQLMHAAASSAIKILDRTDFISPQQLQASIGEEFHTFMTSIKKPEILTSKGNPLSPPTSSSLHLHVEPDSSQESECI</sequence>
<keyword evidence="3" id="KW-1185">Reference proteome</keyword>
<organism evidence="2 3">
    <name type="scientific">Nepenthes gracilis</name>
    <name type="common">Slender pitcher plant</name>
    <dbReference type="NCBI Taxonomy" id="150966"/>
    <lineage>
        <taxon>Eukaryota</taxon>
        <taxon>Viridiplantae</taxon>
        <taxon>Streptophyta</taxon>
        <taxon>Embryophyta</taxon>
        <taxon>Tracheophyta</taxon>
        <taxon>Spermatophyta</taxon>
        <taxon>Magnoliopsida</taxon>
        <taxon>eudicotyledons</taxon>
        <taxon>Gunneridae</taxon>
        <taxon>Pentapetalae</taxon>
        <taxon>Caryophyllales</taxon>
        <taxon>Nepenthaceae</taxon>
        <taxon>Nepenthes</taxon>
    </lineage>
</organism>
<dbReference type="PANTHER" id="PTHR48204:SF1">
    <property type="entry name" value="OS07G0265100 PROTEIN"/>
    <property type="match status" value="1"/>
</dbReference>
<evidence type="ECO:0000313" key="2">
    <source>
        <dbReference type="EMBL" id="GMH00119.1"/>
    </source>
</evidence>
<dbReference type="EMBL" id="BSYO01000002">
    <property type="protein sequence ID" value="GMH00119.1"/>
    <property type="molecule type" value="Genomic_DNA"/>
</dbReference>
<accession>A0AAD3P5E0</accession>
<evidence type="ECO:0000256" key="1">
    <source>
        <dbReference type="SAM" id="MobiDB-lite"/>
    </source>
</evidence>
<comment type="caution">
    <text evidence="2">The sequence shown here is derived from an EMBL/GenBank/DDBJ whole genome shotgun (WGS) entry which is preliminary data.</text>
</comment>
<reference evidence="2" key="1">
    <citation type="submission" date="2023-05" db="EMBL/GenBank/DDBJ databases">
        <title>Nepenthes gracilis genome sequencing.</title>
        <authorList>
            <person name="Fukushima K."/>
        </authorList>
    </citation>
    <scope>NUCLEOTIDE SEQUENCE</scope>
    <source>
        <strain evidence="2">SING2019-196</strain>
    </source>
</reference>
<dbReference type="AlphaFoldDB" id="A0AAD3P5E0"/>
<evidence type="ECO:0000313" key="3">
    <source>
        <dbReference type="Proteomes" id="UP001279734"/>
    </source>
</evidence>
<name>A0AAD3P5E0_NEPGR</name>
<dbReference type="PANTHER" id="PTHR48204">
    <property type="entry name" value="OS07G0265100 PROTEIN"/>
    <property type="match status" value="1"/>
</dbReference>
<gene>
    <name evidence="2" type="ORF">Nepgr_001958</name>
</gene>
<protein>
    <submittedName>
        <fullName evidence="2">Uncharacterized protein</fullName>
    </submittedName>
</protein>
<proteinExistence type="predicted"/>
<dbReference type="Proteomes" id="UP001279734">
    <property type="component" value="Unassembled WGS sequence"/>
</dbReference>
<feature type="region of interest" description="Disordered" evidence="1">
    <location>
        <begin position="109"/>
        <end position="139"/>
    </location>
</feature>